<organism evidence="1 2">
    <name type="scientific">Tilletia indica</name>
    <dbReference type="NCBI Taxonomy" id="43049"/>
    <lineage>
        <taxon>Eukaryota</taxon>
        <taxon>Fungi</taxon>
        <taxon>Dikarya</taxon>
        <taxon>Basidiomycota</taxon>
        <taxon>Ustilaginomycotina</taxon>
        <taxon>Exobasidiomycetes</taxon>
        <taxon>Tilletiales</taxon>
        <taxon>Tilletiaceae</taxon>
        <taxon>Tilletia</taxon>
    </lineage>
</organism>
<dbReference type="InterPro" id="IPR029063">
    <property type="entry name" value="SAM-dependent_MTases_sf"/>
</dbReference>
<dbReference type="Pfam" id="PF10294">
    <property type="entry name" value="Methyltransf_16"/>
    <property type="match status" value="1"/>
</dbReference>
<dbReference type="PANTHER" id="PTHR14614:SF130">
    <property type="entry name" value="PROTEIN-LYSINE N-METHYLTRANSFERASE EEF2KMT"/>
    <property type="match status" value="1"/>
</dbReference>
<dbReference type="Proteomes" id="UP000077521">
    <property type="component" value="Unassembled WGS sequence"/>
</dbReference>
<evidence type="ECO:0008006" key="3">
    <source>
        <dbReference type="Google" id="ProtNLM"/>
    </source>
</evidence>
<evidence type="ECO:0000313" key="1">
    <source>
        <dbReference type="EMBL" id="KAE8253720.1"/>
    </source>
</evidence>
<sequence>MAKAVVEVHKEVSIQIFFCQIITARRNLAIQYAARLSPRSPKFQWPSPPSLLLAVQAHLEDDLFLSNEGLVPAPNEYQRVFLKTLIDRLSDALAQASDLGDDSELEVDERLFCRYTALLSSASSPSLGLRAGPPPPSTIQYLYSRPTSRLPIDKGEGDHGRPSILHDLNSILLQEAGTMISRGTTGLRTWEASLALASHILASFQSSPSPSSEQDQKFSLWHSIVRPGARVLELGSGVGMLGVLCAQLQSDFHLAQQEGSSDPTLEPAQVYMTDVPGDVLQALSDTVERNNLSTSGHVHVAPLDWIELSKSSREEEVSDMKGQRIPAPDASELQTWLKSVAPTTILATDVAFDPLLCGPLAKTVRFALEAGEARKLQEVRQESRKEDSEPAVTAYIAIPVRNPETYAVFLQALRTISSPLPFTAQLFLCELRKLTIFHASVCRDGSSEL</sequence>
<dbReference type="SUPFAM" id="SSF53335">
    <property type="entry name" value="S-adenosyl-L-methionine-dependent methyltransferases"/>
    <property type="match status" value="1"/>
</dbReference>
<proteinExistence type="predicted"/>
<keyword evidence="2" id="KW-1185">Reference proteome</keyword>
<dbReference type="AlphaFoldDB" id="A0A8T8T2T5"/>
<name>A0A8T8T2T5_9BASI</name>
<dbReference type="PANTHER" id="PTHR14614">
    <property type="entry name" value="HEPATOCELLULAR CARCINOMA-ASSOCIATED ANTIGEN"/>
    <property type="match status" value="1"/>
</dbReference>
<protein>
    <recommendedName>
        <fullName evidence="3">FAM86 N-terminal domain-containing protein</fullName>
    </recommendedName>
</protein>
<reference evidence="1" key="1">
    <citation type="submission" date="2016-04" db="EMBL/GenBank/DDBJ databases">
        <authorList>
            <person name="Nguyen H.D."/>
            <person name="Samba Siva P."/>
            <person name="Cullis J."/>
            <person name="Levesque C.A."/>
            <person name="Hambleton S."/>
        </authorList>
    </citation>
    <scope>NUCLEOTIDE SEQUENCE</scope>
    <source>
        <strain evidence="1">DAOMC 236416</strain>
    </source>
</reference>
<dbReference type="EMBL" id="LWDF02000216">
    <property type="protein sequence ID" value="KAE8253720.1"/>
    <property type="molecule type" value="Genomic_DNA"/>
</dbReference>
<dbReference type="Gene3D" id="3.40.50.150">
    <property type="entry name" value="Vaccinia Virus protein VP39"/>
    <property type="match status" value="1"/>
</dbReference>
<evidence type="ECO:0000313" key="2">
    <source>
        <dbReference type="Proteomes" id="UP000077521"/>
    </source>
</evidence>
<gene>
    <name evidence="1" type="ORF">A4X13_0g3688</name>
</gene>
<dbReference type="GO" id="GO:0008757">
    <property type="term" value="F:S-adenosylmethionine-dependent methyltransferase activity"/>
    <property type="evidence" value="ECO:0007669"/>
    <property type="project" value="UniProtKB-ARBA"/>
</dbReference>
<comment type="caution">
    <text evidence="1">The sequence shown here is derived from an EMBL/GenBank/DDBJ whole genome shotgun (WGS) entry which is preliminary data.</text>
</comment>
<reference evidence="1" key="2">
    <citation type="journal article" date="2019" name="IMA Fungus">
        <title>Genome sequencing and comparison of five Tilletia species to identify candidate genes for the detection of regulated species infecting wheat.</title>
        <authorList>
            <person name="Nguyen H.D.T."/>
            <person name="Sultana T."/>
            <person name="Kesanakurti P."/>
            <person name="Hambleton S."/>
        </authorList>
    </citation>
    <scope>NUCLEOTIDE SEQUENCE</scope>
    <source>
        <strain evidence="1">DAOMC 236416</strain>
    </source>
</reference>
<dbReference type="InterPro" id="IPR019410">
    <property type="entry name" value="Methyltransf_16"/>
</dbReference>
<accession>A0A8T8T2T5</accession>